<sequence>MATDGGEAGDGVAALEFEAERKSGREKVDSCVRLQYLGYVVSLQGFHLQYALFPFNFLTVSHYSGLLSGIVNGARDEDSSSAIDDNGLSICAGYHHGGWVGV</sequence>
<dbReference type="Proteomes" id="UP000634136">
    <property type="component" value="Unassembled WGS sequence"/>
</dbReference>
<dbReference type="AlphaFoldDB" id="A0A834T1R4"/>
<proteinExistence type="predicted"/>
<accession>A0A834T1R4</accession>
<keyword evidence="2" id="KW-1185">Reference proteome</keyword>
<dbReference type="EMBL" id="JAAIUW010000010">
    <property type="protein sequence ID" value="KAF7812207.1"/>
    <property type="molecule type" value="Genomic_DNA"/>
</dbReference>
<name>A0A834T1R4_9FABA</name>
<evidence type="ECO:0000313" key="2">
    <source>
        <dbReference type="Proteomes" id="UP000634136"/>
    </source>
</evidence>
<reference evidence="1" key="1">
    <citation type="submission" date="2020-09" db="EMBL/GenBank/DDBJ databases">
        <title>Genome-Enabled Discovery of Anthraquinone Biosynthesis in Senna tora.</title>
        <authorList>
            <person name="Kang S.-H."/>
            <person name="Pandey R.P."/>
            <person name="Lee C.-M."/>
            <person name="Sim J.-S."/>
            <person name="Jeong J.-T."/>
            <person name="Choi B.-S."/>
            <person name="Jung M."/>
            <person name="Ginzburg D."/>
            <person name="Zhao K."/>
            <person name="Won S.Y."/>
            <person name="Oh T.-J."/>
            <person name="Yu Y."/>
            <person name="Kim N.-H."/>
            <person name="Lee O.R."/>
            <person name="Lee T.-H."/>
            <person name="Bashyal P."/>
            <person name="Kim T.-S."/>
            <person name="Lee W.-H."/>
            <person name="Kawkins C."/>
            <person name="Kim C.-K."/>
            <person name="Kim J.S."/>
            <person name="Ahn B.O."/>
            <person name="Rhee S.Y."/>
            <person name="Sohng J.K."/>
        </authorList>
    </citation>
    <scope>NUCLEOTIDE SEQUENCE</scope>
    <source>
        <tissue evidence="1">Leaf</tissue>
    </source>
</reference>
<comment type="caution">
    <text evidence="1">The sequence shown here is derived from an EMBL/GenBank/DDBJ whole genome shotgun (WGS) entry which is preliminary data.</text>
</comment>
<gene>
    <name evidence="1" type="ORF">G2W53_033183</name>
</gene>
<organism evidence="1 2">
    <name type="scientific">Senna tora</name>
    <dbReference type="NCBI Taxonomy" id="362788"/>
    <lineage>
        <taxon>Eukaryota</taxon>
        <taxon>Viridiplantae</taxon>
        <taxon>Streptophyta</taxon>
        <taxon>Embryophyta</taxon>
        <taxon>Tracheophyta</taxon>
        <taxon>Spermatophyta</taxon>
        <taxon>Magnoliopsida</taxon>
        <taxon>eudicotyledons</taxon>
        <taxon>Gunneridae</taxon>
        <taxon>Pentapetalae</taxon>
        <taxon>rosids</taxon>
        <taxon>fabids</taxon>
        <taxon>Fabales</taxon>
        <taxon>Fabaceae</taxon>
        <taxon>Caesalpinioideae</taxon>
        <taxon>Cassia clade</taxon>
        <taxon>Senna</taxon>
    </lineage>
</organism>
<evidence type="ECO:0000313" key="1">
    <source>
        <dbReference type="EMBL" id="KAF7812207.1"/>
    </source>
</evidence>
<protein>
    <submittedName>
        <fullName evidence="1">Beta-galactosidase 4</fullName>
    </submittedName>
</protein>